<organism evidence="1 2">
    <name type="scientific">Psilocybe cubensis</name>
    <name type="common">Psychedelic mushroom</name>
    <name type="synonym">Stropharia cubensis</name>
    <dbReference type="NCBI Taxonomy" id="181762"/>
    <lineage>
        <taxon>Eukaryota</taxon>
        <taxon>Fungi</taxon>
        <taxon>Dikarya</taxon>
        <taxon>Basidiomycota</taxon>
        <taxon>Agaricomycotina</taxon>
        <taxon>Agaricomycetes</taxon>
        <taxon>Agaricomycetidae</taxon>
        <taxon>Agaricales</taxon>
        <taxon>Agaricineae</taxon>
        <taxon>Strophariaceae</taxon>
        <taxon>Psilocybe</taxon>
    </lineage>
</organism>
<dbReference type="Proteomes" id="UP000664032">
    <property type="component" value="Unassembled WGS sequence"/>
</dbReference>
<name>A0ACB8HD63_PSICU</name>
<reference evidence="1" key="1">
    <citation type="submission" date="2021-10" db="EMBL/GenBank/DDBJ databases">
        <title>Psilocybe cubensis genome.</title>
        <authorList>
            <person name="Mckernan K.J."/>
            <person name="Crawford S."/>
            <person name="Trippe A."/>
            <person name="Kane L.T."/>
            <person name="Mclaughlin S."/>
        </authorList>
    </citation>
    <scope>NUCLEOTIDE SEQUENCE</scope>
    <source>
        <strain evidence="1">MGC-MH-2018</strain>
    </source>
</reference>
<comment type="caution">
    <text evidence="1">The sequence shown here is derived from an EMBL/GenBank/DDBJ whole genome shotgun (WGS) entry which is preliminary data.</text>
</comment>
<gene>
    <name evidence="1" type="ORF">JR316_0002041</name>
</gene>
<protein>
    <submittedName>
        <fullName evidence="1">Threonine aspartase 1</fullName>
    </submittedName>
</protein>
<sequence length="266" mass="27870">MRPGSIAMSGGVPVTEDISAGVAHQNQQPHTRPPVRGASSLDMVERAIAVLEDDEHLNAGYGSNLTLDGTVECDAAIMGARDASFGSVGAVSGVRNPIRLARSILEHARVPDKLGRVPPLTLTSSGAYKFAASRGIDVVPPETLKTAGAEAQWGKWKARLAEQEAGVGLGDIQDTVGAVAYNSEEGMAAGVSSGGLLLKWPGRVGEAAIFGAGCWANRIMACSVSGTGEDIIREHIARKISEMYNEEADPHKVLDTVLRDFWGTGV</sequence>
<proteinExistence type="predicted"/>
<evidence type="ECO:0000313" key="1">
    <source>
        <dbReference type="EMBL" id="KAH9485134.1"/>
    </source>
</evidence>
<evidence type="ECO:0000313" key="2">
    <source>
        <dbReference type="Proteomes" id="UP000664032"/>
    </source>
</evidence>
<keyword evidence="2" id="KW-1185">Reference proteome</keyword>
<accession>A0ACB8HD63</accession>
<dbReference type="EMBL" id="JAFIQS020000002">
    <property type="protein sequence ID" value="KAH9485134.1"/>
    <property type="molecule type" value="Genomic_DNA"/>
</dbReference>